<keyword evidence="1" id="KW-1133">Transmembrane helix</keyword>
<evidence type="ECO:0000313" key="3">
    <source>
        <dbReference type="EMBL" id="MBC8568719.1"/>
    </source>
</evidence>
<feature type="domain" description="Nucleoside transporter/FeoB GTPase Gate" evidence="2">
    <location>
        <begin position="47"/>
        <end position="145"/>
    </location>
</feature>
<protein>
    <submittedName>
        <fullName evidence="3">Spore maturation protein</fullName>
    </submittedName>
</protein>
<reference evidence="3" key="1">
    <citation type="submission" date="2020-08" db="EMBL/GenBank/DDBJ databases">
        <title>Genome public.</title>
        <authorList>
            <person name="Liu C."/>
            <person name="Sun Q."/>
        </authorList>
    </citation>
    <scope>NUCLEOTIDE SEQUENCE</scope>
    <source>
        <strain evidence="3">NSJ-24</strain>
    </source>
</reference>
<dbReference type="Proteomes" id="UP000610862">
    <property type="component" value="Unassembled WGS sequence"/>
</dbReference>
<dbReference type="InterPro" id="IPR052549">
    <property type="entry name" value="SpmB"/>
</dbReference>
<sequence>MPNLLSIFSVMFLPILITIIILYGIKKKTDIYDVFIEGAKEGLHTCIDILPFIIGIFIGIEALTSSGAMDFIEKAAAPVFNFFAIPEELISLIFLRPVSGSGSLVVAERIMEISGPDSLVGRAASVMVGSCETIFYVLALYFGVTSVKKMRHSFTAGLIGYIAGIFASVYICKIL</sequence>
<name>A0A926EAH8_9FIRM</name>
<evidence type="ECO:0000256" key="1">
    <source>
        <dbReference type="SAM" id="Phobius"/>
    </source>
</evidence>
<keyword evidence="4" id="KW-1185">Reference proteome</keyword>
<dbReference type="RefSeq" id="WP_187525435.1">
    <property type="nucleotide sequence ID" value="NZ_JACRTA010000003.1"/>
</dbReference>
<dbReference type="InterPro" id="IPR011642">
    <property type="entry name" value="Gate_dom"/>
</dbReference>
<feature type="transmembrane region" description="Helical" evidence="1">
    <location>
        <begin position="6"/>
        <end position="25"/>
    </location>
</feature>
<proteinExistence type="predicted"/>
<dbReference type="GO" id="GO:0005886">
    <property type="term" value="C:plasma membrane"/>
    <property type="evidence" value="ECO:0007669"/>
    <property type="project" value="TreeGrafter"/>
</dbReference>
<keyword evidence="1" id="KW-0472">Membrane</keyword>
<accession>A0A926EAH8</accession>
<keyword evidence="1" id="KW-0812">Transmembrane</keyword>
<gene>
    <name evidence="3" type="ORF">H8692_08115</name>
</gene>
<feature type="transmembrane region" description="Helical" evidence="1">
    <location>
        <begin position="119"/>
        <end position="142"/>
    </location>
</feature>
<dbReference type="PANTHER" id="PTHR35793:SF2">
    <property type="entry name" value="INNER MEMBRANE PROTEIN YJIG"/>
    <property type="match status" value="1"/>
</dbReference>
<comment type="caution">
    <text evidence="3">The sequence shown here is derived from an EMBL/GenBank/DDBJ whole genome shotgun (WGS) entry which is preliminary data.</text>
</comment>
<evidence type="ECO:0000313" key="4">
    <source>
        <dbReference type="Proteomes" id="UP000610862"/>
    </source>
</evidence>
<dbReference type="PANTHER" id="PTHR35793">
    <property type="entry name" value="INNER MEMBRANE PROTEIN YJIG"/>
    <property type="match status" value="1"/>
</dbReference>
<evidence type="ECO:0000259" key="2">
    <source>
        <dbReference type="Pfam" id="PF07670"/>
    </source>
</evidence>
<dbReference type="Pfam" id="PF07670">
    <property type="entry name" value="Gate"/>
    <property type="match status" value="1"/>
</dbReference>
<dbReference type="AlphaFoldDB" id="A0A926EAH8"/>
<feature type="transmembrane region" description="Helical" evidence="1">
    <location>
        <begin position="46"/>
        <end position="69"/>
    </location>
</feature>
<organism evidence="3 4">
    <name type="scientific">Lentihominibacter hominis</name>
    <dbReference type="NCBI Taxonomy" id="2763645"/>
    <lineage>
        <taxon>Bacteria</taxon>
        <taxon>Bacillati</taxon>
        <taxon>Bacillota</taxon>
        <taxon>Clostridia</taxon>
        <taxon>Peptostreptococcales</taxon>
        <taxon>Anaerovoracaceae</taxon>
        <taxon>Lentihominibacter</taxon>
    </lineage>
</organism>
<dbReference type="EMBL" id="JACRTA010000003">
    <property type="protein sequence ID" value="MBC8568719.1"/>
    <property type="molecule type" value="Genomic_DNA"/>
</dbReference>
<feature type="transmembrane region" description="Helical" evidence="1">
    <location>
        <begin position="154"/>
        <end position="172"/>
    </location>
</feature>